<evidence type="ECO:0000313" key="7">
    <source>
        <dbReference type="EMBL" id="RAY11929.1"/>
    </source>
</evidence>
<keyword evidence="3 5" id="KW-0238">DNA-binding</keyword>
<dbReference type="InterPro" id="IPR016032">
    <property type="entry name" value="Sig_transdc_resp-reg_C-effctor"/>
</dbReference>
<dbReference type="SMART" id="SM00862">
    <property type="entry name" value="Trans_reg_C"/>
    <property type="match status" value="1"/>
</dbReference>
<dbReference type="GO" id="GO:0000160">
    <property type="term" value="P:phosphorelay signal transduction system"/>
    <property type="evidence" value="ECO:0007669"/>
    <property type="project" value="InterPro"/>
</dbReference>
<feature type="domain" description="OmpR/PhoB-type" evidence="6">
    <location>
        <begin position="1"/>
        <end position="94"/>
    </location>
</feature>
<dbReference type="PROSITE" id="PS51755">
    <property type="entry name" value="OMPR_PHOB"/>
    <property type="match status" value="1"/>
</dbReference>
<name>A0A365GYM1_9ACTN</name>
<dbReference type="InterPro" id="IPR051677">
    <property type="entry name" value="AfsR-DnrI-RedD_regulator"/>
</dbReference>
<protein>
    <submittedName>
        <fullName evidence="7">Activator protein</fullName>
    </submittedName>
</protein>
<dbReference type="PANTHER" id="PTHR35807:SF1">
    <property type="entry name" value="TRANSCRIPTIONAL REGULATOR REDD"/>
    <property type="match status" value="1"/>
</dbReference>
<evidence type="ECO:0000256" key="4">
    <source>
        <dbReference type="ARBA" id="ARBA00023163"/>
    </source>
</evidence>
<dbReference type="InterPro" id="IPR011990">
    <property type="entry name" value="TPR-like_helical_dom_sf"/>
</dbReference>
<dbReference type="OrthoDB" id="4054020at2"/>
<evidence type="ECO:0000256" key="1">
    <source>
        <dbReference type="ARBA" id="ARBA00005820"/>
    </source>
</evidence>
<dbReference type="Pfam" id="PF03704">
    <property type="entry name" value="BTAD"/>
    <property type="match status" value="1"/>
</dbReference>
<evidence type="ECO:0000313" key="8">
    <source>
        <dbReference type="Proteomes" id="UP000251891"/>
    </source>
</evidence>
<dbReference type="InterPro" id="IPR036388">
    <property type="entry name" value="WH-like_DNA-bd_sf"/>
</dbReference>
<keyword evidence="4" id="KW-0804">Transcription</keyword>
<organism evidence="7 8">
    <name type="scientific">Actinomadura craniellae</name>
    <dbReference type="NCBI Taxonomy" id="2231787"/>
    <lineage>
        <taxon>Bacteria</taxon>
        <taxon>Bacillati</taxon>
        <taxon>Actinomycetota</taxon>
        <taxon>Actinomycetes</taxon>
        <taxon>Streptosporangiales</taxon>
        <taxon>Thermomonosporaceae</taxon>
        <taxon>Actinomadura</taxon>
    </lineage>
</organism>
<keyword evidence="2" id="KW-0805">Transcription regulation</keyword>
<proteinExistence type="inferred from homology"/>
<dbReference type="SUPFAM" id="SSF46894">
    <property type="entry name" value="C-terminal effector domain of the bipartite response regulators"/>
    <property type="match status" value="1"/>
</dbReference>
<dbReference type="CDD" id="cd15831">
    <property type="entry name" value="BTAD"/>
    <property type="match status" value="1"/>
</dbReference>
<evidence type="ECO:0000259" key="6">
    <source>
        <dbReference type="PROSITE" id="PS51755"/>
    </source>
</evidence>
<dbReference type="RefSeq" id="WP_111871160.1">
    <property type="nucleotide sequence ID" value="NZ_QLYX01000016.1"/>
</dbReference>
<dbReference type="Proteomes" id="UP000251891">
    <property type="component" value="Unassembled WGS sequence"/>
</dbReference>
<dbReference type="Pfam" id="PF00486">
    <property type="entry name" value="Trans_reg_C"/>
    <property type="match status" value="1"/>
</dbReference>
<dbReference type="GO" id="GO:0003677">
    <property type="term" value="F:DNA binding"/>
    <property type="evidence" value="ECO:0007669"/>
    <property type="project" value="UniProtKB-UniRule"/>
</dbReference>
<gene>
    <name evidence="7" type="ORF">DPM19_28615</name>
</gene>
<dbReference type="InterPro" id="IPR001867">
    <property type="entry name" value="OmpR/PhoB-type_DNA-bd"/>
</dbReference>
<dbReference type="EMBL" id="QLYX01000016">
    <property type="protein sequence ID" value="RAY11929.1"/>
    <property type="molecule type" value="Genomic_DNA"/>
</dbReference>
<dbReference type="SUPFAM" id="SSF48452">
    <property type="entry name" value="TPR-like"/>
    <property type="match status" value="1"/>
</dbReference>
<dbReference type="Gene3D" id="1.25.40.10">
    <property type="entry name" value="Tetratricopeptide repeat domain"/>
    <property type="match status" value="1"/>
</dbReference>
<reference evidence="7 8" key="1">
    <citation type="submission" date="2018-06" db="EMBL/GenBank/DDBJ databases">
        <title>Actinomadura craniellae sp. nov. isolated from marine sponge Craniella sp.</title>
        <authorList>
            <person name="Li L."/>
            <person name="Xu Q.H."/>
            <person name="Lin H.W."/>
            <person name="Lu Y.H."/>
        </authorList>
    </citation>
    <scope>NUCLEOTIDE SEQUENCE [LARGE SCALE GENOMIC DNA]</scope>
    <source>
        <strain evidence="7 8">LHW63021</strain>
    </source>
</reference>
<keyword evidence="8" id="KW-1185">Reference proteome</keyword>
<accession>A0A365GYM1</accession>
<evidence type="ECO:0000256" key="5">
    <source>
        <dbReference type="PROSITE-ProRule" id="PRU01091"/>
    </source>
</evidence>
<dbReference type="SMART" id="SM01043">
    <property type="entry name" value="BTAD"/>
    <property type="match status" value="1"/>
</dbReference>
<dbReference type="PANTHER" id="PTHR35807">
    <property type="entry name" value="TRANSCRIPTIONAL REGULATOR REDD-RELATED"/>
    <property type="match status" value="1"/>
</dbReference>
<dbReference type="GO" id="GO:0006355">
    <property type="term" value="P:regulation of DNA-templated transcription"/>
    <property type="evidence" value="ECO:0007669"/>
    <property type="project" value="InterPro"/>
</dbReference>
<dbReference type="AlphaFoldDB" id="A0A365GYM1"/>
<evidence type="ECO:0000256" key="2">
    <source>
        <dbReference type="ARBA" id="ARBA00023015"/>
    </source>
</evidence>
<sequence length="255" mass="28690">MRYEVLGPLRIVDEHGGSFISGRKIETVLAVLLVRAGGVVTFDQLMAEIWGDTPPRRASAAIYVYISQLRKHLKRPGRSSSEIITRAPGYVLQLGSDELDANSFIRLVNTGREHSREGRHREASRCFQSALDLWHGPVLGDLRGGGSIIEGFATWLEEVRLECTEMLMDSYLQLGDHRRLVGQLYSLASEYPLNEAFYRQLMLALYRSERQADALEVYQSARKVLKSQLGLDPCRGLQDLQRAILLADDQLETTG</sequence>
<comment type="caution">
    <text evidence="7">The sequence shown here is derived from an EMBL/GenBank/DDBJ whole genome shotgun (WGS) entry which is preliminary data.</text>
</comment>
<dbReference type="InterPro" id="IPR005158">
    <property type="entry name" value="BTAD"/>
</dbReference>
<dbReference type="Gene3D" id="1.10.10.10">
    <property type="entry name" value="Winged helix-like DNA-binding domain superfamily/Winged helix DNA-binding domain"/>
    <property type="match status" value="1"/>
</dbReference>
<feature type="DNA-binding region" description="OmpR/PhoB-type" evidence="5">
    <location>
        <begin position="1"/>
        <end position="94"/>
    </location>
</feature>
<comment type="similarity">
    <text evidence="1">Belongs to the AfsR/DnrI/RedD regulatory family.</text>
</comment>
<evidence type="ECO:0000256" key="3">
    <source>
        <dbReference type="ARBA" id="ARBA00023125"/>
    </source>
</evidence>